<sequence>MSNYLNRILMAYRPLALRGMLLDGQYRFPAEDKPSGGHRVPGAQRPRSGLVAGHAIAVAARHFQPHGVRS</sequence>
<reference evidence="1 2" key="1">
    <citation type="submission" date="2019-02" db="EMBL/GenBank/DDBJ databases">
        <title>Dyella amyloliquefaciens sp. nov., isolated from forest soil.</title>
        <authorList>
            <person name="Gao Z.-H."/>
            <person name="Qiu L.-H."/>
        </authorList>
    </citation>
    <scope>NUCLEOTIDE SEQUENCE [LARGE SCALE GENOMIC DNA]</scope>
    <source>
        <strain evidence="1 2">KACC 12747</strain>
    </source>
</reference>
<dbReference type="Proteomes" id="UP000291822">
    <property type="component" value="Unassembled WGS sequence"/>
</dbReference>
<proteinExistence type="predicted"/>
<protein>
    <submittedName>
        <fullName evidence="1">Uncharacterized protein</fullName>
    </submittedName>
</protein>
<comment type="caution">
    <text evidence="1">The sequence shown here is derived from an EMBL/GenBank/DDBJ whole genome shotgun (WGS) entry which is preliminary data.</text>
</comment>
<dbReference type="EMBL" id="SJTG01000004">
    <property type="protein sequence ID" value="TCI08611.1"/>
    <property type="molecule type" value="Genomic_DNA"/>
</dbReference>
<keyword evidence="2" id="KW-1185">Reference proteome</keyword>
<evidence type="ECO:0000313" key="1">
    <source>
        <dbReference type="EMBL" id="TCI08611.1"/>
    </source>
</evidence>
<accession>A0A4R0YPX7</accession>
<dbReference type="RefSeq" id="WP_131152937.1">
    <property type="nucleotide sequence ID" value="NZ_SJTG01000004.1"/>
</dbReference>
<gene>
    <name evidence="1" type="ORF">EZM97_28785</name>
</gene>
<name>A0A4R0YPX7_9GAMM</name>
<evidence type="ECO:0000313" key="2">
    <source>
        <dbReference type="Proteomes" id="UP000291822"/>
    </source>
</evidence>
<organism evidence="1 2">
    <name type="scientific">Dyella soli</name>
    <dbReference type="NCBI Taxonomy" id="522319"/>
    <lineage>
        <taxon>Bacteria</taxon>
        <taxon>Pseudomonadati</taxon>
        <taxon>Pseudomonadota</taxon>
        <taxon>Gammaproteobacteria</taxon>
        <taxon>Lysobacterales</taxon>
        <taxon>Rhodanobacteraceae</taxon>
        <taxon>Dyella</taxon>
    </lineage>
</organism>
<dbReference type="AlphaFoldDB" id="A0A4R0YPX7"/>